<dbReference type="Proteomes" id="UP000069030">
    <property type="component" value="Chromosome"/>
</dbReference>
<dbReference type="RefSeq" id="WP_006257574.1">
    <property type="nucleotide sequence ID" value="NZ_BCMQ01000001.1"/>
</dbReference>
<dbReference type="Gene3D" id="3.40.630.30">
    <property type="match status" value="1"/>
</dbReference>
<gene>
    <name evidence="1" type="ORF">AS202_07165</name>
</gene>
<dbReference type="AlphaFoldDB" id="A0A0S7E6F2"/>
<evidence type="ECO:0000313" key="1">
    <source>
        <dbReference type="EMBL" id="ALU25933.1"/>
    </source>
</evidence>
<accession>A0A0S7E6F2</accession>
<dbReference type="InterPro" id="IPR000182">
    <property type="entry name" value="GNAT_dom"/>
</dbReference>
<proteinExistence type="predicted"/>
<dbReference type="PROSITE" id="PS51186">
    <property type="entry name" value="GNAT"/>
    <property type="match status" value="1"/>
</dbReference>
<evidence type="ECO:0000313" key="2">
    <source>
        <dbReference type="Proteomes" id="UP000069030"/>
    </source>
</evidence>
<organism evidence="1 2">
    <name type="scientific">Myroides odoratimimus</name>
    <dbReference type="NCBI Taxonomy" id="76832"/>
    <lineage>
        <taxon>Bacteria</taxon>
        <taxon>Pseudomonadati</taxon>
        <taxon>Bacteroidota</taxon>
        <taxon>Flavobacteriia</taxon>
        <taxon>Flavobacteriales</taxon>
        <taxon>Flavobacteriaceae</taxon>
        <taxon>Myroides</taxon>
    </lineage>
</organism>
<dbReference type="PANTHER" id="PTHR43792">
    <property type="entry name" value="GNAT FAMILY, PUTATIVE (AFU_ORTHOLOGUE AFUA_3G00765)-RELATED-RELATED"/>
    <property type="match status" value="1"/>
</dbReference>
<dbReference type="InterPro" id="IPR051531">
    <property type="entry name" value="N-acetyltransferase"/>
</dbReference>
<dbReference type="EMBL" id="CP013690">
    <property type="protein sequence ID" value="ALU25933.1"/>
    <property type="molecule type" value="Genomic_DNA"/>
</dbReference>
<dbReference type="GO" id="GO:0016747">
    <property type="term" value="F:acyltransferase activity, transferring groups other than amino-acyl groups"/>
    <property type="evidence" value="ECO:0007669"/>
    <property type="project" value="InterPro"/>
</dbReference>
<protein>
    <submittedName>
        <fullName evidence="1">GNAT family acetyltransferase</fullName>
    </submittedName>
</protein>
<reference evidence="1 2" key="1">
    <citation type="journal article" date="2016" name="J. Zhejiang Univ. Sci. B">
        <title>Antibiotic resistance mechanisms of Myroides sp.</title>
        <authorList>
            <person name="Hu S."/>
            <person name="Yuan S."/>
            <person name="Qu H."/>
            <person name="Jiang T."/>
            <person name="Zhou Y."/>
            <person name="Wang M."/>
            <person name="Ming D."/>
        </authorList>
    </citation>
    <scope>NUCLEOTIDE SEQUENCE [LARGE SCALE GENOMIC DNA]</scope>
    <source>
        <strain evidence="1 2">PR63039</strain>
    </source>
</reference>
<name>A0A0S7E6F2_9FLAO</name>
<dbReference type="eggNOG" id="COG1670">
    <property type="taxonomic scope" value="Bacteria"/>
</dbReference>
<dbReference type="PANTHER" id="PTHR43792:SF1">
    <property type="entry name" value="N-ACETYLTRANSFERASE DOMAIN-CONTAINING PROTEIN"/>
    <property type="match status" value="1"/>
</dbReference>
<sequence>MKVFIETERLLIRQYKESDLADFIAMNQNDQVMEFFLDKKTAEESTQAYNNMKSKIDTQGYAFFAVEEKSSGSFIGFVGLLDITFNVDFAPGVEIGWRMLPQFWGKGYATEAAKACLVFGKETLGLDKIYSFTTTQNKRSYNVMEKIGMSYVKNFNHPLVPKDHPLVEHVLYEINL</sequence>
<dbReference type="KEGG" id="mod:AS202_07165"/>
<dbReference type="Pfam" id="PF13302">
    <property type="entry name" value="Acetyltransf_3"/>
    <property type="match status" value="1"/>
</dbReference>
<dbReference type="SUPFAM" id="SSF55729">
    <property type="entry name" value="Acyl-CoA N-acyltransferases (Nat)"/>
    <property type="match status" value="1"/>
</dbReference>
<dbReference type="InterPro" id="IPR016181">
    <property type="entry name" value="Acyl_CoA_acyltransferase"/>
</dbReference>